<protein>
    <submittedName>
        <fullName evidence="2">Uncharacterized protein</fullName>
    </submittedName>
</protein>
<evidence type="ECO:0000256" key="1">
    <source>
        <dbReference type="SAM" id="MobiDB-lite"/>
    </source>
</evidence>
<name>A0ABQ2FUU5_9ACTN</name>
<dbReference type="Proteomes" id="UP000648663">
    <property type="component" value="Unassembled WGS sequence"/>
</dbReference>
<feature type="region of interest" description="Disordered" evidence="1">
    <location>
        <begin position="1"/>
        <end position="32"/>
    </location>
</feature>
<evidence type="ECO:0000313" key="3">
    <source>
        <dbReference type="Proteomes" id="UP000648663"/>
    </source>
</evidence>
<accession>A0ABQ2FUU5</accession>
<proteinExistence type="predicted"/>
<reference evidence="3" key="1">
    <citation type="journal article" date="2019" name="Int. J. Syst. Evol. Microbiol.">
        <title>The Global Catalogue of Microorganisms (GCM) 10K type strain sequencing project: providing services to taxonomists for standard genome sequencing and annotation.</title>
        <authorList>
            <consortium name="The Broad Institute Genomics Platform"/>
            <consortium name="The Broad Institute Genome Sequencing Center for Infectious Disease"/>
            <person name="Wu L."/>
            <person name="Ma J."/>
        </authorList>
    </citation>
    <scope>NUCLEOTIDE SEQUENCE [LARGE SCALE GENOMIC DNA]</scope>
    <source>
        <strain evidence="3">CGMCC 4.5581</strain>
    </source>
</reference>
<sequence length="55" mass="5974">MPATVGRPGAMDGDVSCTRRCRQGDREPRTRRHDHAVERELLPAADLEGGALVCS</sequence>
<dbReference type="EMBL" id="BMMI01000002">
    <property type="protein sequence ID" value="GGL56061.1"/>
    <property type="molecule type" value="Genomic_DNA"/>
</dbReference>
<evidence type="ECO:0000313" key="2">
    <source>
        <dbReference type="EMBL" id="GGL56061.1"/>
    </source>
</evidence>
<organism evidence="2 3">
    <name type="scientific">Modestobacter marinus</name>
    <dbReference type="NCBI Taxonomy" id="477641"/>
    <lineage>
        <taxon>Bacteria</taxon>
        <taxon>Bacillati</taxon>
        <taxon>Actinomycetota</taxon>
        <taxon>Actinomycetes</taxon>
        <taxon>Geodermatophilales</taxon>
        <taxon>Geodermatophilaceae</taxon>
        <taxon>Modestobacter</taxon>
    </lineage>
</organism>
<comment type="caution">
    <text evidence="2">The sequence shown here is derived from an EMBL/GenBank/DDBJ whole genome shotgun (WGS) entry which is preliminary data.</text>
</comment>
<keyword evidence="3" id="KW-1185">Reference proteome</keyword>
<gene>
    <name evidence="2" type="ORF">GCM10011589_10110</name>
</gene>